<keyword evidence="1" id="KW-1133">Transmembrane helix</keyword>
<keyword evidence="1" id="KW-0472">Membrane</keyword>
<sequence length="68" mass="7237">MTLYSAPGLLRRSDWWPALSLSAGALVGVVSVLALGQGRRYWVAASVMALVGAAAPLANRLWGRHHPI</sequence>
<feature type="transmembrane region" description="Helical" evidence="1">
    <location>
        <begin position="42"/>
        <end position="62"/>
    </location>
</feature>
<keyword evidence="1" id="KW-0812">Transmembrane</keyword>
<feature type="transmembrane region" description="Helical" evidence="1">
    <location>
        <begin position="15"/>
        <end position="35"/>
    </location>
</feature>
<evidence type="ECO:0000256" key="1">
    <source>
        <dbReference type="SAM" id="Phobius"/>
    </source>
</evidence>
<name>A0A6G3SLR6_STRAQ</name>
<reference evidence="2" key="1">
    <citation type="submission" date="2020-01" db="EMBL/GenBank/DDBJ databases">
        <title>Insect and environment-associated Actinomycetes.</title>
        <authorList>
            <person name="Currrie C."/>
            <person name="Chevrette M."/>
            <person name="Carlson C."/>
            <person name="Stubbendieck R."/>
            <person name="Wendt-Pienkowski E."/>
        </authorList>
    </citation>
    <scope>NUCLEOTIDE SEQUENCE</scope>
    <source>
        <strain evidence="2">SID505</strain>
    </source>
</reference>
<proteinExistence type="predicted"/>
<comment type="caution">
    <text evidence="2">The sequence shown here is derived from an EMBL/GenBank/DDBJ whole genome shotgun (WGS) entry which is preliminary data.</text>
</comment>
<gene>
    <name evidence="2" type="ORF">G3I43_06660</name>
</gene>
<dbReference type="RefSeq" id="WP_164256865.1">
    <property type="nucleotide sequence ID" value="NZ_JAAGLK010000400.1"/>
</dbReference>
<dbReference type="EMBL" id="JAAGMK010000162">
    <property type="protein sequence ID" value="NEB83861.1"/>
    <property type="molecule type" value="Genomic_DNA"/>
</dbReference>
<protein>
    <submittedName>
        <fullName evidence="2">Uncharacterized protein</fullName>
    </submittedName>
</protein>
<evidence type="ECO:0000313" key="2">
    <source>
        <dbReference type="EMBL" id="NEB83861.1"/>
    </source>
</evidence>
<organism evidence="2">
    <name type="scientific">Streptomyces anulatus</name>
    <name type="common">Streptomyces chrysomallus</name>
    <dbReference type="NCBI Taxonomy" id="1892"/>
    <lineage>
        <taxon>Bacteria</taxon>
        <taxon>Bacillati</taxon>
        <taxon>Actinomycetota</taxon>
        <taxon>Actinomycetes</taxon>
        <taxon>Kitasatosporales</taxon>
        <taxon>Streptomycetaceae</taxon>
        <taxon>Streptomyces</taxon>
    </lineage>
</organism>
<dbReference type="AlphaFoldDB" id="A0A6G3SLR6"/>
<accession>A0A6G3SLR6</accession>